<organism evidence="3 6">
    <name type="scientific">Methylopila capsulata</name>
    <dbReference type="NCBI Taxonomy" id="61654"/>
    <lineage>
        <taxon>Bacteria</taxon>
        <taxon>Pseudomonadati</taxon>
        <taxon>Pseudomonadota</taxon>
        <taxon>Alphaproteobacteria</taxon>
        <taxon>Hyphomicrobiales</taxon>
        <taxon>Methylopilaceae</taxon>
        <taxon>Methylopila</taxon>
    </lineage>
</organism>
<dbReference type="Gene3D" id="3.40.190.150">
    <property type="entry name" value="Bordetella uptake gene, domain 1"/>
    <property type="match status" value="1"/>
</dbReference>
<dbReference type="InterPro" id="IPR042100">
    <property type="entry name" value="Bug_dom1"/>
</dbReference>
<comment type="caution">
    <text evidence="3">The sequence shown here is derived from an EMBL/GenBank/DDBJ whole genome shotgun (WGS) entry which is preliminary data.</text>
</comment>
<keyword evidence="4" id="KW-0675">Receptor</keyword>
<dbReference type="PANTHER" id="PTHR42928">
    <property type="entry name" value="TRICARBOXYLATE-BINDING PROTEIN"/>
    <property type="match status" value="1"/>
</dbReference>
<accession>A0A9W6MSU9</accession>
<evidence type="ECO:0000256" key="1">
    <source>
        <dbReference type="ARBA" id="ARBA00006987"/>
    </source>
</evidence>
<sequence>MLKSLLVAALALATPAAAQAADGDWPQKPITLLVPFTAGGTADIFARLIGNQLNAAIGQPVVAENVGGGGGILALGRLARSEADGSTIAIASTSNLSIHPTLLADRVTYQTLRDFAPITQVSVVPNLLVVNPARIKARTVQELIDYLKANPEKVSFGSAGVGTTQHLAGELFQQMTGAKMTHVPYKGSSQMLPDLLAGQIDIAFDNAPLLLPQIKEGKLVALGTATKERIPAAPDLPPVADTVPGFEAVAWHGFLAPIKTPKPLIDKYAAEINAFMQRPDTQKKFTDAGAIPMHTSPEAFAKLIADEATRWTAVIKAAGVKPE</sequence>
<reference evidence="4 5" key="2">
    <citation type="submission" date="2021-01" db="EMBL/GenBank/DDBJ databases">
        <title>Genomic Encyclopedia of Type Strains, Phase IV (KMG-IV): sequencing the most valuable type-strain genomes for metagenomic binning, comparative biology and taxonomic classification.</title>
        <authorList>
            <person name="Goeker M."/>
        </authorList>
    </citation>
    <scope>NUCLEOTIDE SEQUENCE [LARGE SCALE GENOMIC DNA]</scope>
    <source>
        <strain evidence="4 5">DSM 6130</strain>
    </source>
</reference>
<dbReference type="Gene3D" id="3.40.190.10">
    <property type="entry name" value="Periplasmic binding protein-like II"/>
    <property type="match status" value="1"/>
</dbReference>
<reference evidence="3" key="1">
    <citation type="journal article" date="2014" name="Int. J. Syst. Evol. Microbiol.">
        <title>Complete genome sequence of Corynebacterium casei LMG S-19264T (=DSM 44701T), isolated from a smear-ripened cheese.</title>
        <authorList>
            <consortium name="US DOE Joint Genome Institute (JGI-PGF)"/>
            <person name="Walter F."/>
            <person name="Albersmeier A."/>
            <person name="Kalinowski J."/>
            <person name="Ruckert C."/>
        </authorList>
    </citation>
    <scope>NUCLEOTIDE SEQUENCE</scope>
    <source>
        <strain evidence="3">VKM B-1606</strain>
    </source>
</reference>
<dbReference type="EMBL" id="JAFBCY010000003">
    <property type="protein sequence ID" value="MBM7852460.1"/>
    <property type="molecule type" value="Genomic_DNA"/>
</dbReference>
<comment type="similarity">
    <text evidence="1">Belongs to the UPF0065 (bug) family.</text>
</comment>
<dbReference type="SUPFAM" id="SSF53850">
    <property type="entry name" value="Periplasmic binding protein-like II"/>
    <property type="match status" value="1"/>
</dbReference>
<name>A0A9W6MSU9_9HYPH</name>
<dbReference type="PIRSF" id="PIRSF017082">
    <property type="entry name" value="YflP"/>
    <property type="match status" value="1"/>
</dbReference>
<evidence type="ECO:0000313" key="5">
    <source>
        <dbReference type="Proteomes" id="UP000758856"/>
    </source>
</evidence>
<dbReference type="AlphaFoldDB" id="A0A9W6MSU9"/>
<protein>
    <submittedName>
        <fullName evidence="3">MFS transporter</fullName>
    </submittedName>
    <submittedName>
        <fullName evidence="4">Tripartite-type tricarboxylate transporter receptor subunit TctC</fullName>
    </submittedName>
</protein>
<keyword evidence="5" id="KW-1185">Reference proteome</keyword>
<dbReference type="RefSeq" id="WP_204950848.1">
    <property type="nucleotide sequence ID" value="NZ_BSFF01000003.1"/>
</dbReference>
<dbReference type="CDD" id="cd13578">
    <property type="entry name" value="PBP2_Bug27"/>
    <property type="match status" value="1"/>
</dbReference>
<proteinExistence type="inferred from homology"/>
<keyword evidence="2" id="KW-0732">Signal</keyword>
<dbReference type="InterPro" id="IPR005064">
    <property type="entry name" value="BUG"/>
</dbReference>
<dbReference type="EMBL" id="BSFF01000003">
    <property type="protein sequence ID" value="GLK56669.1"/>
    <property type="molecule type" value="Genomic_DNA"/>
</dbReference>
<gene>
    <name evidence="3" type="ORF">GCM10008170_26880</name>
    <name evidence="4" type="ORF">JOD31_002702</name>
</gene>
<evidence type="ECO:0000313" key="3">
    <source>
        <dbReference type="EMBL" id="GLK56669.1"/>
    </source>
</evidence>
<feature type="chain" id="PRO_5040948949" evidence="2">
    <location>
        <begin position="21"/>
        <end position="323"/>
    </location>
</feature>
<reference evidence="3" key="3">
    <citation type="submission" date="2023-01" db="EMBL/GenBank/DDBJ databases">
        <authorList>
            <person name="Sun Q."/>
            <person name="Evtushenko L."/>
        </authorList>
    </citation>
    <scope>NUCLEOTIDE SEQUENCE</scope>
    <source>
        <strain evidence="3">VKM B-1606</strain>
    </source>
</reference>
<evidence type="ECO:0000313" key="6">
    <source>
        <dbReference type="Proteomes" id="UP001143400"/>
    </source>
</evidence>
<evidence type="ECO:0000313" key="4">
    <source>
        <dbReference type="EMBL" id="MBM7852460.1"/>
    </source>
</evidence>
<dbReference type="Proteomes" id="UP001143400">
    <property type="component" value="Unassembled WGS sequence"/>
</dbReference>
<feature type="signal peptide" evidence="2">
    <location>
        <begin position="1"/>
        <end position="20"/>
    </location>
</feature>
<dbReference type="Proteomes" id="UP000758856">
    <property type="component" value="Unassembled WGS sequence"/>
</dbReference>
<evidence type="ECO:0000256" key="2">
    <source>
        <dbReference type="SAM" id="SignalP"/>
    </source>
</evidence>
<dbReference type="Pfam" id="PF03401">
    <property type="entry name" value="TctC"/>
    <property type="match status" value="1"/>
</dbReference>
<dbReference type="PANTHER" id="PTHR42928:SF5">
    <property type="entry name" value="BLR1237 PROTEIN"/>
    <property type="match status" value="1"/>
</dbReference>